<evidence type="ECO:0000313" key="2">
    <source>
        <dbReference type="EMBL" id="PNS16812.1"/>
    </source>
</evidence>
<comment type="catalytic activity">
    <reaction evidence="1">
        <text>(2S,3R)-3-hydroxybutane-1,2,3-tricarboxylate = pyruvate + succinate</text>
        <dbReference type="Rhea" id="RHEA:16809"/>
        <dbReference type="ChEBI" id="CHEBI:15361"/>
        <dbReference type="ChEBI" id="CHEBI:30031"/>
        <dbReference type="ChEBI" id="CHEBI:57429"/>
        <dbReference type="EC" id="4.1.3.30"/>
    </reaction>
</comment>
<dbReference type="PANTHER" id="PTHR42905:SF2">
    <property type="entry name" value="PHOSPHOENOLPYRUVATE CARBOXYLASE FAMILY PROTEIN"/>
    <property type="match status" value="1"/>
</dbReference>
<protein>
    <submittedName>
        <fullName evidence="2">2-methylisocitrate lyase, mitochondrial</fullName>
    </submittedName>
</protein>
<comment type="caution">
    <text evidence="2">The sequence shown here is derived from an EMBL/GenBank/DDBJ whole genome shotgun (WGS) entry which is preliminary data.</text>
</comment>
<dbReference type="GO" id="GO:0046421">
    <property type="term" value="F:methylisocitrate lyase activity"/>
    <property type="evidence" value="ECO:0007669"/>
    <property type="project" value="UniProtKB-EC"/>
</dbReference>
<dbReference type="PANTHER" id="PTHR42905">
    <property type="entry name" value="PHOSPHOENOLPYRUVATE CARBOXYLASE"/>
    <property type="match status" value="1"/>
</dbReference>
<dbReference type="InterPro" id="IPR039556">
    <property type="entry name" value="ICL/PEPM"/>
</dbReference>
<dbReference type="InParanoid" id="A0A2K1QP62"/>
<evidence type="ECO:0000256" key="1">
    <source>
        <dbReference type="ARBA" id="ARBA00001050"/>
    </source>
</evidence>
<reference evidence="2 3" key="1">
    <citation type="submission" date="2017-06" db="EMBL/GenBank/DDBJ databases">
        <title>Draft genome sequence of a variant of Elsinoe murrayae.</title>
        <authorList>
            <person name="Cheng Q."/>
        </authorList>
    </citation>
    <scope>NUCLEOTIDE SEQUENCE [LARGE SCALE GENOMIC DNA]</scope>
    <source>
        <strain evidence="2 3">CQ-2017a</strain>
    </source>
</reference>
<dbReference type="Gene3D" id="3.20.20.60">
    <property type="entry name" value="Phosphoenolpyruvate-binding domains"/>
    <property type="match status" value="1"/>
</dbReference>
<dbReference type="InterPro" id="IPR018523">
    <property type="entry name" value="Isocitrate_lyase_ph_CS"/>
</dbReference>
<sequence length="313" mass="32590">MATSVTNGGGKSAWRPASSILREQLADESHIVVCPGVYDGLTARIALDAGFKTLYMTGAGTSASVLGSPDLALITLPEMHGNASMIASLDPSVPVVADADTGFGGPLSVARTVKAYINSNIAALHIEDQAMNKRCGHLSNKELVSTDVFVTRMRAAVMARAQTGRDIVLIARTDALQSLGFDEAVARLRAAIDVGADVAFLEGVLNEQQAKDVCKALAPTPCLVNIVAGGVTPIWSAKEATSLGFRIMIWPIISLTAVYNSTKQAMAELRDTGTVSPSKDGAGGVRDIFEVCGLKDCASFDREAGGSAYSSGV</sequence>
<dbReference type="STRING" id="2082308.A0A2K1QP62"/>
<name>A0A2K1QP62_9PEZI</name>
<dbReference type="SUPFAM" id="SSF51621">
    <property type="entry name" value="Phosphoenolpyruvate/pyruvate domain"/>
    <property type="match status" value="1"/>
</dbReference>
<dbReference type="Pfam" id="PF13714">
    <property type="entry name" value="PEP_mutase"/>
    <property type="match status" value="1"/>
</dbReference>
<dbReference type="InterPro" id="IPR015813">
    <property type="entry name" value="Pyrv/PenolPyrv_kinase-like_dom"/>
</dbReference>
<accession>A0A2K1QP62</accession>
<dbReference type="PROSITE" id="PS00161">
    <property type="entry name" value="ISOCITRATE_LYASE"/>
    <property type="match status" value="1"/>
</dbReference>
<dbReference type="OrthoDB" id="1923844at2759"/>
<proteinExistence type="predicted"/>
<evidence type="ECO:0000313" key="3">
    <source>
        <dbReference type="Proteomes" id="UP000243797"/>
    </source>
</evidence>
<dbReference type="EMBL" id="NKHZ01000055">
    <property type="protein sequence ID" value="PNS16812.1"/>
    <property type="molecule type" value="Genomic_DNA"/>
</dbReference>
<gene>
    <name evidence="2" type="ORF">CAC42_4776</name>
</gene>
<keyword evidence="3" id="KW-1185">Reference proteome</keyword>
<dbReference type="Proteomes" id="UP000243797">
    <property type="component" value="Unassembled WGS sequence"/>
</dbReference>
<keyword evidence="2" id="KW-0456">Lyase</keyword>
<dbReference type="AlphaFoldDB" id="A0A2K1QP62"/>
<dbReference type="CDD" id="cd00377">
    <property type="entry name" value="ICL_PEPM"/>
    <property type="match status" value="1"/>
</dbReference>
<organism evidence="2 3">
    <name type="scientific">Sphaceloma murrayae</name>
    <dbReference type="NCBI Taxonomy" id="2082308"/>
    <lineage>
        <taxon>Eukaryota</taxon>
        <taxon>Fungi</taxon>
        <taxon>Dikarya</taxon>
        <taxon>Ascomycota</taxon>
        <taxon>Pezizomycotina</taxon>
        <taxon>Dothideomycetes</taxon>
        <taxon>Dothideomycetidae</taxon>
        <taxon>Myriangiales</taxon>
        <taxon>Elsinoaceae</taxon>
        <taxon>Sphaceloma</taxon>
    </lineage>
</organism>
<dbReference type="InterPro" id="IPR040442">
    <property type="entry name" value="Pyrv_kinase-like_dom_sf"/>
</dbReference>